<protein>
    <submittedName>
        <fullName evidence="1">Uncharacterized protein</fullName>
    </submittedName>
</protein>
<sequence length="148" mass="16493">MALAGRMESLPSVTSCPREMDVLPLRYIASRRKIVFQLSFSCRDDELSLLTRLSSSAAVSRRSSALQMAVGCKHHPVPATALHFKAPDISRVCRFTWDTLLGDALRATTMGHNRSDSSSHPWIRKTSRFLDVSLTRLRAAATQHSRPT</sequence>
<accession>A0A8J4YW52</accession>
<proteinExistence type="predicted"/>
<dbReference type="Proteomes" id="UP000770661">
    <property type="component" value="Unassembled WGS sequence"/>
</dbReference>
<dbReference type="EMBL" id="JACEEZ010002162">
    <property type="protein sequence ID" value="KAG0728474.1"/>
    <property type="molecule type" value="Genomic_DNA"/>
</dbReference>
<comment type="caution">
    <text evidence="1">The sequence shown here is derived from an EMBL/GenBank/DDBJ whole genome shotgun (WGS) entry which is preliminary data.</text>
</comment>
<organism evidence="1 2">
    <name type="scientific">Chionoecetes opilio</name>
    <name type="common">Atlantic snow crab</name>
    <name type="synonym">Cancer opilio</name>
    <dbReference type="NCBI Taxonomy" id="41210"/>
    <lineage>
        <taxon>Eukaryota</taxon>
        <taxon>Metazoa</taxon>
        <taxon>Ecdysozoa</taxon>
        <taxon>Arthropoda</taxon>
        <taxon>Crustacea</taxon>
        <taxon>Multicrustacea</taxon>
        <taxon>Malacostraca</taxon>
        <taxon>Eumalacostraca</taxon>
        <taxon>Eucarida</taxon>
        <taxon>Decapoda</taxon>
        <taxon>Pleocyemata</taxon>
        <taxon>Brachyura</taxon>
        <taxon>Eubrachyura</taxon>
        <taxon>Majoidea</taxon>
        <taxon>Majidae</taxon>
        <taxon>Chionoecetes</taxon>
    </lineage>
</organism>
<dbReference type="OrthoDB" id="6372711at2759"/>
<dbReference type="AlphaFoldDB" id="A0A8J4YW52"/>
<name>A0A8J4YW52_CHIOP</name>
<evidence type="ECO:0000313" key="1">
    <source>
        <dbReference type="EMBL" id="KAG0728474.1"/>
    </source>
</evidence>
<keyword evidence="2" id="KW-1185">Reference proteome</keyword>
<reference evidence="1" key="1">
    <citation type="submission" date="2020-07" db="EMBL/GenBank/DDBJ databases">
        <title>The High-quality genome of the commercially important snow crab, Chionoecetes opilio.</title>
        <authorList>
            <person name="Jeong J.-H."/>
            <person name="Ryu S."/>
        </authorList>
    </citation>
    <scope>NUCLEOTIDE SEQUENCE</scope>
    <source>
        <strain evidence="1">MADBK_172401_WGS</strain>
        <tissue evidence="1">Digestive gland</tissue>
    </source>
</reference>
<gene>
    <name evidence="1" type="ORF">GWK47_032386</name>
</gene>
<evidence type="ECO:0000313" key="2">
    <source>
        <dbReference type="Proteomes" id="UP000770661"/>
    </source>
</evidence>